<reference evidence="2" key="1">
    <citation type="submission" date="2021-08" db="EMBL/GenBank/DDBJ databases">
        <title>Global Aspergillus fumigatus from environmental and clinical sources.</title>
        <authorList>
            <person name="Barber A."/>
            <person name="Sae-Ong T."/>
        </authorList>
    </citation>
    <scope>NUCLEOTIDE SEQUENCE</scope>
    <source>
        <strain evidence="2">NRZ-2016-071</strain>
    </source>
</reference>
<accession>A0A9P8N9G4</accession>
<organism evidence="2 3">
    <name type="scientific">Aspergillus fumigatus</name>
    <name type="common">Neosartorya fumigata</name>
    <dbReference type="NCBI Taxonomy" id="746128"/>
    <lineage>
        <taxon>Eukaryota</taxon>
        <taxon>Fungi</taxon>
        <taxon>Dikarya</taxon>
        <taxon>Ascomycota</taxon>
        <taxon>Pezizomycotina</taxon>
        <taxon>Eurotiomycetes</taxon>
        <taxon>Eurotiomycetidae</taxon>
        <taxon>Eurotiales</taxon>
        <taxon>Aspergillaceae</taxon>
        <taxon>Aspergillus</taxon>
        <taxon>Aspergillus subgen. Fumigati</taxon>
    </lineage>
</organism>
<evidence type="ECO:0000313" key="2">
    <source>
        <dbReference type="EMBL" id="KAH1893793.1"/>
    </source>
</evidence>
<dbReference type="InterPro" id="IPR032675">
    <property type="entry name" value="LRR_dom_sf"/>
</dbReference>
<dbReference type="AlphaFoldDB" id="A0A9P8N9G4"/>
<name>A0A9P8N9G4_ASPFM</name>
<gene>
    <name evidence="2" type="ORF">KXV57_002741</name>
</gene>
<dbReference type="EMBL" id="JAIBSC010000172">
    <property type="protein sequence ID" value="KAH1893793.1"/>
    <property type="molecule type" value="Genomic_DNA"/>
</dbReference>
<proteinExistence type="predicted"/>
<protein>
    <recommendedName>
        <fullName evidence="1">F-box domain-containing protein</fullName>
    </recommendedName>
</protein>
<dbReference type="PROSITE" id="PS50181">
    <property type="entry name" value="FBOX"/>
    <property type="match status" value="1"/>
</dbReference>
<feature type="domain" description="F-box" evidence="1">
    <location>
        <begin position="1"/>
        <end position="45"/>
    </location>
</feature>
<evidence type="ECO:0000313" key="3">
    <source>
        <dbReference type="Proteomes" id="UP000813423"/>
    </source>
</evidence>
<dbReference type="Gene3D" id="3.80.10.10">
    <property type="entry name" value="Ribonuclease Inhibitor"/>
    <property type="match status" value="1"/>
</dbReference>
<comment type="caution">
    <text evidence="2">The sequence shown here is derived from an EMBL/GenBank/DDBJ whole genome shotgun (WGS) entry which is preliminary data.</text>
</comment>
<evidence type="ECO:0000259" key="1">
    <source>
        <dbReference type="PROSITE" id="PS50181"/>
    </source>
</evidence>
<dbReference type="Proteomes" id="UP000813423">
    <property type="component" value="Unassembled WGS sequence"/>
</dbReference>
<feature type="non-terminal residue" evidence="2">
    <location>
        <position position="1"/>
    </location>
</feature>
<dbReference type="InterPro" id="IPR001810">
    <property type="entry name" value="F-box_dom"/>
</dbReference>
<sequence>MPLLSLPTEILLLVTQKLDHLELWSAYDTCRTLRLVSAPSLFRNVNIVFDDPPILNFRLFRSFDGSLIGTLKQWAVHVRAVEIWGGDEESLQTEFFDLLPLFDRLEAFRHAFMADYQNNFMQANRDYSIGYPPDFESFQQLLAQLATVPSMTTLSVEFMSPRTWMLPMSFKHLRNLQLSCIEHEPGLCVLPDLPSLVTLALNFSCFCPDCPRGVSGAQKGSIICCGQARQLRRFEVSFSSGLGWATLLQSLGSKLEAIEISSCEFTEEPLVPVEYPSLRSVRILDSTSNILLFCEAELP</sequence>